<proteinExistence type="predicted"/>
<organism evidence="2 3">
    <name type="scientific">Pristionchus entomophagus</name>
    <dbReference type="NCBI Taxonomy" id="358040"/>
    <lineage>
        <taxon>Eukaryota</taxon>
        <taxon>Metazoa</taxon>
        <taxon>Ecdysozoa</taxon>
        <taxon>Nematoda</taxon>
        <taxon>Chromadorea</taxon>
        <taxon>Rhabditida</taxon>
        <taxon>Rhabditina</taxon>
        <taxon>Diplogasteromorpha</taxon>
        <taxon>Diplogasteroidea</taxon>
        <taxon>Neodiplogasteridae</taxon>
        <taxon>Pristionchus</taxon>
    </lineage>
</organism>
<evidence type="ECO:0000256" key="1">
    <source>
        <dbReference type="SAM" id="MobiDB-lite"/>
    </source>
</evidence>
<feature type="region of interest" description="Disordered" evidence="1">
    <location>
        <begin position="1"/>
        <end position="21"/>
    </location>
</feature>
<dbReference type="EMBL" id="BTSX01000003">
    <property type="protein sequence ID" value="GMS87538.1"/>
    <property type="molecule type" value="Genomic_DNA"/>
</dbReference>
<gene>
    <name evidence="2" type="ORF">PENTCL1PPCAC_9713</name>
</gene>
<sequence length="81" mass="9549">RLRLRPQPLQHPRQQLLRCRPRPLLQMLDRSQLLQLRPPQQLSPPLASASSRSAARHRSQSSHRIAWALLRLQLQQPRGNW</sequence>
<feature type="region of interest" description="Disordered" evidence="1">
    <location>
        <begin position="36"/>
        <end position="59"/>
    </location>
</feature>
<dbReference type="Proteomes" id="UP001432027">
    <property type="component" value="Unassembled WGS sequence"/>
</dbReference>
<dbReference type="AlphaFoldDB" id="A0AAV5T3W6"/>
<reference evidence="2" key="1">
    <citation type="submission" date="2023-10" db="EMBL/GenBank/DDBJ databases">
        <title>Genome assembly of Pristionchus species.</title>
        <authorList>
            <person name="Yoshida K."/>
            <person name="Sommer R.J."/>
        </authorList>
    </citation>
    <scope>NUCLEOTIDE SEQUENCE</scope>
    <source>
        <strain evidence="2">RS0144</strain>
    </source>
</reference>
<name>A0AAV5T3W6_9BILA</name>
<evidence type="ECO:0000313" key="2">
    <source>
        <dbReference type="EMBL" id="GMS87538.1"/>
    </source>
</evidence>
<feature type="compositionally biased region" description="Low complexity" evidence="1">
    <location>
        <begin position="36"/>
        <end position="53"/>
    </location>
</feature>
<evidence type="ECO:0000313" key="3">
    <source>
        <dbReference type="Proteomes" id="UP001432027"/>
    </source>
</evidence>
<protein>
    <submittedName>
        <fullName evidence="2">Uncharacterized protein</fullName>
    </submittedName>
</protein>
<comment type="caution">
    <text evidence="2">The sequence shown here is derived from an EMBL/GenBank/DDBJ whole genome shotgun (WGS) entry which is preliminary data.</text>
</comment>
<feature type="non-terminal residue" evidence="2">
    <location>
        <position position="1"/>
    </location>
</feature>
<keyword evidence="3" id="KW-1185">Reference proteome</keyword>
<accession>A0AAV5T3W6</accession>